<evidence type="ECO:0000256" key="3">
    <source>
        <dbReference type="ARBA" id="ARBA00022475"/>
    </source>
</evidence>
<evidence type="ECO:0000259" key="17">
    <source>
        <dbReference type="Pfam" id="PF02931"/>
    </source>
</evidence>
<keyword evidence="5 15" id="KW-1133">Transmembrane helix</keyword>
<dbReference type="GO" id="GO:0022848">
    <property type="term" value="F:acetylcholine-gated monoatomic cation-selective channel activity"/>
    <property type="evidence" value="ECO:0007669"/>
    <property type="project" value="InterPro"/>
</dbReference>
<dbReference type="PANTHER" id="PTHR18945">
    <property type="entry name" value="NEUROTRANSMITTER GATED ION CHANNEL"/>
    <property type="match status" value="1"/>
</dbReference>
<comment type="caution">
    <text evidence="19">The sequence shown here is derived from an EMBL/GenBank/DDBJ whole genome shotgun (WGS) entry which is preliminary data.</text>
</comment>
<dbReference type="SUPFAM" id="SSF63712">
    <property type="entry name" value="Nicotinic receptor ligand binding domain-like"/>
    <property type="match status" value="1"/>
</dbReference>
<dbReference type="FunFam" id="2.70.170.10:FF:000016">
    <property type="entry name" value="Nicotinic acetylcholine receptor subunit"/>
    <property type="match status" value="1"/>
</dbReference>
<dbReference type="GO" id="GO:0004888">
    <property type="term" value="F:transmembrane signaling receptor activity"/>
    <property type="evidence" value="ECO:0007669"/>
    <property type="project" value="InterPro"/>
</dbReference>
<evidence type="ECO:0000256" key="14">
    <source>
        <dbReference type="ARBA" id="ARBA00034099"/>
    </source>
</evidence>
<dbReference type="InterPro" id="IPR002394">
    <property type="entry name" value="Nicotinic_acetylcholine_rcpt"/>
</dbReference>
<comment type="similarity">
    <text evidence="1">Belongs to the ligand-gated ion channel (TC 1.A.9) family. Acetylcholine receptor (TC 1.A.9.1) subfamily.</text>
</comment>
<dbReference type="PRINTS" id="PR00252">
    <property type="entry name" value="NRIONCHANNEL"/>
</dbReference>
<accession>A0AAE0ZBU9</accession>
<dbReference type="CDD" id="cd19033">
    <property type="entry name" value="LGIC_ECD_nAChR_proto-like"/>
    <property type="match status" value="1"/>
</dbReference>
<organism evidence="19 20">
    <name type="scientific">Elysia crispata</name>
    <name type="common">lettuce slug</name>
    <dbReference type="NCBI Taxonomy" id="231223"/>
    <lineage>
        <taxon>Eukaryota</taxon>
        <taxon>Metazoa</taxon>
        <taxon>Spiralia</taxon>
        <taxon>Lophotrochozoa</taxon>
        <taxon>Mollusca</taxon>
        <taxon>Gastropoda</taxon>
        <taxon>Heterobranchia</taxon>
        <taxon>Euthyneura</taxon>
        <taxon>Panpulmonata</taxon>
        <taxon>Sacoglossa</taxon>
        <taxon>Placobranchoidea</taxon>
        <taxon>Plakobranchidae</taxon>
        <taxon>Elysia</taxon>
    </lineage>
</organism>
<dbReference type="InterPro" id="IPR036734">
    <property type="entry name" value="Neur_chan_lig-bd_sf"/>
</dbReference>
<dbReference type="InterPro" id="IPR036719">
    <property type="entry name" value="Neuro-gated_channel_TM_sf"/>
</dbReference>
<dbReference type="InterPro" id="IPR018000">
    <property type="entry name" value="Neurotransmitter_ion_chnl_CS"/>
</dbReference>
<dbReference type="Gene3D" id="1.20.58.390">
    <property type="entry name" value="Neurotransmitter-gated ion-channel transmembrane domain"/>
    <property type="match status" value="2"/>
</dbReference>
<evidence type="ECO:0000313" key="20">
    <source>
        <dbReference type="Proteomes" id="UP001283361"/>
    </source>
</evidence>
<sequence length="597" mass="67766">MTTIFRVGVGGAERERGGGDYSGPVENYVKKQEVYKIDDDGDDSDGVVQMSHEKRLIRDLIGNYSERGKMGRPVMEQNDTIVIEYGLSLIQILDLDERNQILSTNVWATYQWTDIYLQWNESDYGNITNVRVNNEDIWKPDIKLYNYADTRLEEKRDALCVLSSNGDVLWIPQAVFRSSCYIDIEHFPFDEQTCELKFGSWTYDGSKLDLMFHYKDVEGFEMTNYILSNEWDIVNSSAQRNVMYYECCPEPYVDLKFKLVLRRKVAFYNYILILPCVLLSSLTLVLFWLPPESPAKMQLGMNIFVAFFVLLLLLAESTPPGASSIPLIGAYYCLNMILITLSTLLSVVIVNLYFHGPGTKVPRFFRRLMLDFFARVFCMRNTLMDKKEQDERRNSLGYNPVGCSAPGSGGIPAGGVGRDGAVLLSAGGHGGSANNIHTGGGNGNGGGFARIKDARRLNQHHLHHHHPHHHVDFKYDRVGVFEMQPEENWRPLSNGGPGSETDISSTSCPETRLLGSLPLPVTSQFSMLEAEVREIKRHLKRMVDKNAEKAHKEYLAREWKLVALVLDRLFFFAYLTAILVSAFTLFKTTVYHPRPDA</sequence>
<keyword evidence="8 15" id="KW-0472">Membrane</keyword>
<dbReference type="InterPro" id="IPR038050">
    <property type="entry name" value="Neuro_actylchol_rec"/>
</dbReference>
<dbReference type="PRINTS" id="PR00254">
    <property type="entry name" value="NICOTINICR"/>
</dbReference>
<evidence type="ECO:0000256" key="1">
    <source>
        <dbReference type="ARBA" id="ARBA00009237"/>
    </source>
</evidence>
<feature type="transmembrane region" description="Helical" evidence="15">
    <location>
        <begin position="327"/>
        <end position="352"/>
    </location>
</feature>
<reference evidence="19" key="1">
    <citation type="journal article" date="2023" name="G3 (Bethesda)">
        <title>A reference genome for the long-term kleptoplast-retaining sea slug Elysia crispata morphotype clarki.</title>
        <authorList>
            <person name="Eastman K.E."/>
            <person name="Pendleton A.L."/>
            <person name="Shaikh M.A."/>
            <person name="Suttiyut T."/>
            <person name="Ogas R."/>
            <person name="Tomko P."/>
            <person name="Gavelis G."/>
            <person name="Widhalm J.R."/>
            <person name="Wisecaver J.H."/>
        </authorList>
    </citation>
    <scope>NUCLEOTIDE SEQUENCE</scope>
    <source>
        <strain evidence="19">ECLA1</strain>
    </source>
</reference>
<keyword evidence="6" id="KW-0770">Synapse</keyword>
<keyword evidence="11" id="KW-0325">Glycoprotein</keyword>
<dbReference type="NCBIfam" id="TIGR00860">
    <property type="entry name" value="LIC"/>
    <property type="match status" value="1"/>
</dbReference>
<evidence type="ECO:0000256" key="4">
    <source>
        <dbReference type="ARBA" id="ARBA00022692"/>
    </source>
</evidence>
<dbReference type="Pfam" id="PF02931">
    <property type="entry name" value="Neur_chan_LBD"/>
    <property type="match status" value="1"/>
</dbReference>
<evidence type="ECO:0000256" key="15">
    <source>
        <dbReference type="RuleBase" id="RU000687"/>
    </source>
</evidence>
<evidence type="ECO:0000256" key="5">
    <source>
        <dbReference type="ARBA" id="ARBA00022989"/>
    </source>
</evidence>
<keyword evidence="3" id="KW-1003">Cell membrane</keyword>
<feature type="domain" description="Neurotransmitter-gated ion-channel ligand-binding" evidence="17">
    <location>
        <begin position="53"/>
        <end position="265"/>
    </location>
</feature>
<evidence type="ECO:0000256" key="13">
    <source>
        <dbReference type="ARBA" id="ARBA00023303"/>
    </source>
</evidence>
<feature type="transmembrane region" description="Helical" evidence="15">
    <location>
        <begin position="267"/>
        <end position="289"/>
    </location>
</feature>
<keyword evidence="2 15" id="KW-0813">Transport</keyword>
<feature type="region of interest" description="Disordered" evidence="16">
    <location>
        <begin position="488"/>
        <end position="507"/>
    </location>
</feature>
<evidence type="ECO:0000256" key="7">
    <source>
        <dbReference type="ARBA" id="ARBA00023065"/>
    </source>
</evidence>
<comment type="subcellular location">
    <subcellularLocation>
        <location evidence="14">Synaptic cell membrane</location>
        <topology evidence="14">Multi-pass membrane protein</topology>
    </subcellularLocation>
</comment>
<evidence type="ECO:0000256" key="6">
    <source>
        <dbReference type="ARBA" id="ARBA00023018"/>
    </source>
</evidence>
<feature type="domain" description="Neurotransmitter-gated ion-channel transmembrane" evidence="18">
    <location>
        <begin position="272"/>
        <end position="585"/>
    </location>
</feature>
<keyword evidence="10" id="KW-0675">Receptor</keyword>
<evidence type="ECO:0000256" key="9">
    <source>
        <dbReference type="ARBA" id="ARBA00023157"/>
    </source>
</evidence>
<dbReference type="InterPro" id="IPR006029">
    <property type="entry name" value="Neurotrans-gated_channel_TM"/>
</dbReference>
<evidence type="ECO:0000256" key="16">
    <source>
        <dbReference type="SAM" id="MobiDB-lite"/>
    </source>
</evidence>
<feature type="transmembrane region" description="Helical" evidence="15">
    <location>
        <begin position="295"/>
        <end position="315"/>
    </location>
</feature>
<dbReference type="InterPro" id="IPR006202">
    <property type="entry name" value="Neur_chan_lig-bd"/>
</dbReference>
<evidence type="ECO:0000259" key="18">
    <source>
        <dbReference type="Pfam" id="PF02932"/>
    </source>
</evidence>
<feature type="transmembrane region" description="Helical" evidence="15">
    <location>
        <begin position="561"/>
        <end position="586"/>
    </location>
</feature>
<dbReference type="Pfam" id="PF02932">
    <property type="entry name" value="Neur_chan_memb"/>
    <property type="match status" value="1"/>
</dbReference>
<keyword evidence="9" id="KW-1015">Disulfide bond</keyword>
<keyword evidence="7 15" id="KW-0406">Ion transport</keyword>
<protein>
    <submittedName>
        <fullName evidence="19">Uncharacterized protein</fullName>
    </submittedName>
</protein>
<dbReference type="InterPro" id="IPR006201">
    <property type="entry name" value="Neur_channel"/>
</dbReference>
<name>A0AAE0ZBU9_9GAST</name>
<proteinExistence type="inferred from homology"/>
<dbReference type="PROSITE" id="PS00236">
    <property type="entry name" value="NEUROTR_ION_CHANNEL"/>
    <property type="match status" value="1"/>
</dbReference>
<dbReference type="Proteomes" id="UP001283361">
    <property type="component" value="Unassembled WGS sequence"/>
</dbReference>
<evidence type="ECO:0000256" key="11">
    <source>
        <dbReference type="ARBA" id="ARBA00023180"/>
    </source>
</evidence>
<dbReference type="GO" id="GO:0045211">
    <property type="term" value="C:postsynaptic membrane"/>
    <property type="evidence" value="ECO:0007669"/>
    <property type="project" value="InterPro"/>
</dbReference>
<dbReference type="Gene3D" id="2.70.170.10">
    <property type="entry name" value="Neurotransmitter-gated ion-channel ligand-binding domain"/>
    <property type="match status" value="1"/>
</dbReference>
<evidence type="ECO:0000256" key="12">
    <source>
        <dbReference type="ARBA" id="ARBA00023286"/>
    </source>
</evidence>
<dbReference type="SUPFAM" id="SSF90112">
    <property type="entry name" value="Neurotransmitter-gated ion-channel transmembrane pore"/>
    <property type="match status" value="1"/>
</dbReference>
<keyword evidence="12" id="KW-1071">Ligand-gated ion channel</keyword>
<dbReference type="CDD" id="cd19051">
    <property type="entry name" value="LGIC_TM_cation"/>
    <property type="match status" value="1"/>
</dbReference>
<keyword evidence="20" id="KW-1185">Reference proteome</keyword>
<keyword evidence="13 15" id="KW-0407">Ion channel</keyword>
<gene>
    <name evidence="19" type="ORF">RRG08_042363</name>
</gene>
<dbReference type="EMBL" id="JAWDGP010004208">
    <property type="protein sequence ID" value="KAK3766583.1"/>
    <property type="molecule type" value="Genomic_DNA"/>
</dbReference>
<evidence type="ECO:0000313" key="19">
    <source>
        <dbReference type="EMBL" id="KAK3766583.1"/>
    </source>
</evidence>
<dbReference type="AlphaFoldDB" id="A0AAE0ZBU9"/>
<keyword evidence="4 15" id="KW-0812">Transmembrane</keyword>
<evidence type="ECO:0000256" key="2">
    <source>
        <dbReference type="ARBA" id="ARBA00022448"/>
    </source>
</evidence>
<evidence type="ECO:0000256" key="8">
    <source>
        <dbReference type="ARBA" id="ARBA00023136"/>
    </source>
</evidence>
<evidence type="ECO:0000256" key="10">
    <source>
        <dbReference type="ARBA" id="ARBA00023170"/>
    </source>
</evidence>